<dbReference type="EMBL" id="BKCJ010005119">
    <property type="protein sequence ID" value="GEU65008.1"/>
    <property type="molecule type" value="Genomic_DNA"/>
</dbReference>
<organism evidence="1">
    <name type="scientific">Tanacetum cinerariifolium</name>
    <name type="common">Dalmatian daisy</name>
    <name type="synonym">Chrysanthemum cinerariifolium</name>
    <dbReference type="NCBI Taxonomy" id="118510"/>
    <lineage>
        <taxon>Eukaryota</taxon>
        <taxon>Viridiplantae</taxon>
        <taxon>Streptophyta</taxon>
        <taxon>Embryophyta</taxon>
        <taxon>Tracheophyta</taxon>
        <taxon>Spermatophyta</taxon>
        <taxon>Magnoliopsida</taxon>
        <taxon>eudicotyledons</taxon>
        <taxon>Gunneridae</taxon>
        <taxon>Pentapetalae</taxon>
        <taxon>asterids</taxon>
        <taxon>campanulids</taxon>
        <taxon>Asterales</taxon>
        <taxon>Asteraceae</taxon>
        <taxon>Asteroideae</taxon>
        <taxon>Anthemideae</taxon>
        <taxon>Anthemidinae</taxon>
        <taxon>Tanacetum</taxon>
    </lineage>
</organism>
<reference evidence="1" key="1">
    <citation type="journal article" date="2019" name="Sci. Rep.">
        <title>Draft genome of Tanacetum cinerariifolium, the natural source of mosquito coil.</title>
        <authorList>
            <person name="Yamashiro T."/>
            <person name="Shiraishi A."/>
            <person name="Satake H."/>
            <person name="Nakayama K."/>
        </authorList>
    </citation>
    <scope>NUCLEOTIDE SEQUENCE</scope>
</reference>
<sequence length="312" mass="35726">MSFIENLDDKNSFVRGDAISWASKKQTCITISTIKSEFVALATIGRIVGNLVQLRVRITPGNEFRGMECTPIRFTQHKINMDEAISVSCVVDKILPSWKDFKHTLKHKNEELTLVELGSYLRIRESLGAYDNDKPKRNNVAGPSVLNMKNLVSSSVLNNCGYKQVIESDKFVLSKHAFMLTSKLTDSILWLASLGYVYLKRMQDMYKDGLITTFNMETKKIWQKKMHFLLSSMSVVYVLSTPILDDGDDATIKQIRKRSKWENDDYVCRGLILKGMLDALFNIYRNVESSQELWDSLEAKYIDEDASSKKFL</sequence>
<proteinExistence type="predicted"/>
<dbReference type="AlphaFoldDB" id="A0A6L2LTR5"/>
<feature type="non-terminal residue" evidence="1">
    <location>
        <position position="312"/>
    </location>
</feature>
<accession>A0A6L2LTR5</accession>
<dbReference type="PANTHER" id="PTHR47592:SF29">
    <property type="entry name" value="ZINC FINGER, CCHC-TYPE"/>
    <property type="match status" value="1"/>
</dbReference>
<dbReference type="Pfam" id="PF14223">
    <property type="entry name" value="Retrotran_gag_2"/>
    <property type="match status" value="1"/>
</dbReference>
<dbReference type="PANTHER" id="PTHR47592">
    <property type="entry name" value="PBF68 PROTEIN"/>
    <property type="match status" value="1"/>
</dbReference>
<evidence type="ECO:0000313" key="1">
    <source>
        <dbReference type="EMBL" id="GEU65008.1"/>
    </source>
</evidence>
<gene>
    <name evidence="1" type="ORF">Tci_036986</name>
</gene>
<name>A0A6L2LTR5_TANCI</name>
<comment type="caution">
    <text evidence="1">The sequence shown here is derived from an EMBL/GenBank/DDBJ whole genome shotgun (WGS) entry which is preliminary data.</text>
</comment>
<protein>
    <submittedName>
        <fullName evidence="1">Zinc finger, CCHC-type</fullName>
    </submittedName>
</protein>